<evidence type="ECO:0000313" key="3">
    <source>
        <dbReference type="EMBL" id="MDR5892427.1"/>
    </source>
</evidence>
<evidence type="ECO:0000313" key="4">
    <source>
        <dbReference type="Proteomes" id="UP001252270"/>
    </source>
</evidence>
<comment type="caution">
    <text evidence="3">The sequence shown here is derived from an EMBL/GenBank/DDBJ whole genome shotgun (WGS) entry which is preliminary data.</text>
</comment>
<accession>A0ABU1GLJ6</accession>
<keyword evidence="1" id="KW-0863">Zinc-finger</keyword>
<keyword evidence="4" id="KW-1185">Reference proteome</keyword>
<evidence type="ECO:0000259" key="2">
    <source>
        <dbReference type="PROSITE" id="PS50966"/>
    </source>
</evidence>
<dbReference type="RefSeq" id="WP_309636219.1">
    <property type="nucleotide sequence ID" value="NZ_JARWAL010000004.1"/>
</dbReference>
<keyword evidence="1" id="KW-0479">Metal-binding</keyword>
<sequence>MTLHNETALLADEQLIRLAGEAAFDRGAAYFRQGQVLSWSRQGNTVTAQVAGSECYQVALHLNPRGLEGGCDCPASEGIDFCKHCVATALAYRAEQAEQERLMAGGDSGRLLAYLQQLDKASLVEALAEVIEEDPVRRHQWSLRADAVLGVLDHKALKKRITAAFPLKRHLHRYGQVRPYFAKAEAVVNQLAEQAPQLPPDTCLTLVEYALSRLARALETIDDSGGFRFHCEETLQKLHVQTAQRLDWPGETLAAHLYEIAFGESHDLYPKIPDAYAEALGSEGMDAYLALLQRVWDALPSLPADAQWSEQFRYRRLREPLLQRAEARGDVATILALHQKSATEVQDYLKIAELCITHDAWDQVELWLARAARAEDKRYPHWRRERERLQIRLLLHRGEAEKAGQLQWQIYQQTQQLEDYRHLLELVDEYGLAIDYRRRVHDWLREEIDKAPEAPSGYAPKVVNSLLEIYLYENLLEEALAFSSDRPVAAGLLLRLAQQLGNPDQSLPLYVRLARSEVRNTDNRSYRSAIAQLRELYGTLETLEQHRAFAAALEKLRTEFRQKRNFIKWLNEAFPL</sequence>
<dbReference type="InterPro" id="IPR007527">
    <property type="entry name" value="Znf_SWIM"/>
</dbReference>
<gene>
    <name evidence="3" type="ORF">QC820_06320</name>
</gene>
<proteinExistence type="predicted"/>
<dbReference type="Proteomes" id="UP001252270">
    <property type="component" value="Unassembled WGS sequence"/>
</dbReference>
<feature type="domain" description="SWIM-type" evidence="2">
    <location>
        <begin position="56"/>
        <end position="93"/>
    </location>
</feature>
<organism evidence="3 4">
    <name type="scientific">Halomonas mongoliensis</name>
    <dbReference type="NCBI Taxonomy" id="321265"/>
    <lineage>
        <taxon>Bacteria</taxon>
        <taxon>Pseudomonadati</taxon>
        <taxon>Pseudomonadota</taxon>
        <taxon>Gammaproteobacteria</taxon>
        <taxon>Oceanospirillales</taxon>
        <taxon>Halomonadaceae</taxon>
        <taxon>Halomonas</taxon>
    </lineage>
</organism>
<keyword evidence="1" id="KW-0862">Zinc</keyword>
<protein>
    <recommendedName>
        <fullName evidence="2">SWIM-type domain-containing protein</fullName>
    </recommendedName>
</protein>
<name>A0ABU1GLJ6_9GAMM</name>
<dbReference type="EMBL" id="JARWAL010000004">
    <property type="protein sequence ID" value="MDR5892427.1"/>
    <property type="molecule type" value="Genomic_DNA"/>
</dbReference>
<evidence type="ECO:0000256" key="1">
    <source>
        <dbReference type="PROSITE-ProRule" id="PRU00325"/>
    </source>
</evidence>
<reference evidence="3 4" key="1">
    <citation type="submission" date="2023-04" db="EMBL/GenBank/DDBJ databases">
        <title>A long-awaited taxogenomic arrangement of the family Halomonadaceae.</title>
        <authorList>
            <person name="De La Haba R."/>
            <person name="Chuvochina M."/>
            <person name="Wittouck S."/>
            <person name="Arahal D.R."/>
            <person name="Sanchez-Porro C."/>
            <person name="Hugenholtz P."/>
            <person name="Ventosa A."/>
        </authorList>
    </citation>
    <scope>NUCLEOTIDE SEQUENCE [LARGE SCALE GENOMIC DNA]</scope>
    <source>
        <strain evidence="3 4">DSM 17332</strain>
    </source>
</reference>
<dbReference type="PROSITE" id="PS50966">
    <property type="entry name" value="ZF_SWIM"/>
    <property type="match status" value="1"/>
</dbReference>